<organism evidence="10 11">
    <name type="scientific">Azospirillum brasilense</name>
    <dbReference type="NCBI Taxonomy" id="192"/>
    <lineage>
        <taxon>Bacteria</taxon>
        <taxon>Pseudomonadati</taxon>
        <taxon>Pseudomonadota</taxon>
        <taxon>Alphaproteobacteria</taxon>
        <taxon>Rhodospirillales</taxon>
        <taxon>Azospirillaceae</taxon>
        <taxon>Azospirillum</taxon>
    </lineage>
</organism>
<accession>A0A235H7X6</accession>
<comment type="subcellular location">
    <subcellularLocation>
        <location evidence="1">Cell membrane</location>
        <topology evidence="1">Multi-pass membrane protein</topology>
    </subcellularLocation>
</comment>
<evidence type="ECO:0000259" key="9">
    <source>
        <dbReference type="PROSITE" id="PS50893"/>
    </source>
</evidence>
<dbReference type="Pfam" id="PF02653">
    <property type="entry name" value="BPD_transp_2"/>
    <property type="match status" value="1"/>
</dbReference>
<evidence type="ECO:0000256" key="7">
    <source>
        <dbReference type="ARBA" id="ARBA00023136"/>
    </source>
</evidence>
<dbReference type="GO" id="GO:0015658">
    <property type="term" value="F:branched-chain amino acid transmembrane transporter activity"/>
    <property type="evidence" value="ECO:0007669"/>
    <property type="project" value="InterPro"/>
</dbReference>
<dbReference type="Pfam" id="PF00005">
    <property type="entry name" value="ABC_tran"/>
    <property type="match status" value="1"/>
</dbReference>
<dbReference type="RefSeq" id="WP_094305840.1">
    <property type="nucleotide sequence ID" value="NZ_NOWT01000027.1"/>
</dbReference>
<feature type="transmembrane region" description="Helical" evidence="8">
    <location>
        <begin position="35"/>
        <end position="52"/>
    </location>
</feature>
<dbReference type="InterPro" id="IPR001851">
    <property type="entry name" value="ABC_transp_permease"/>
</dbReference>
<keyword evidence="5" id="KW-0067">ATP-binding</keyword>
<gene>
    <name evidence="10" type="ORF">CHT98_23305</name>
</gene>
<name>A0A235H7X6_AZOBR</name>
<evidence type="ECO:0000256" key="3">
    <source>
        <dbReference type="ARBA" id="ARBA00022692"/>
    </source>
</evidence>
<feature type="transmembrane region" description="Helical" evidence="8">
    <location>
        <begin position="59"/>
        <end position="77"/>
    </location>
</feature>
<keyword evidence="10" id="KW-0614">Plasmid</keyword>
<feature type="domain" description="ABC transporter" evidence="9">
    <location>
        <begin position="341"/>
        <end position="588"/>
    </location>
</feature>
<feature type="transmembrane region" description="Helical" evidence="8">
    <location>
        <begin position="157"/>
        <end position="181"/>
    </location>
</feature>
<dbReference type="GO" id="GO:0016887">
    <property type="term" value="F:ATP hydrolysis activity"/>
    <property type="evidence" value="ECO:0007669"/>
    <property type="project" value="InterPro"/>
</dbReference>
<dbReference type="CDD" id="cd06581">
    <property type="entry name" value="TM_PBP1_LivM_like"/>
    <property type="match status" value="1"/>
</dbReference>
<protein>
    <submittedName>
        <fullName evidence="10">Branched-chain amino acid ABC transporter permease</fullName>
    </submittedName>
</protein>
<dbReference type="PANTHER" id="PTHR30482">
    <property type="entry name" value="HIGH-AFFINITY BRANCHED-CHAIN AMINO ACID TRANSPORT SYSTEM PERMEASE"/>
    <property type="match status" value="1"/>
</dbReference>
<proteinExistence type="predicted"/>
<evidence type="ECO:0000313" key="11">
    <source>
        <dbReference type="Proteomes" id="UP000215367"/>
    </source>
</evidence>
<keyword evidence="2" id="KW-1003">Cell membrane</keyword>
<keyword evidence="4" id="KW-0547">Nucleotide-binding</keyword>
<keyword evidence="6 8" id="KW-1133">Transmembrane helix</keyword>
<dbReference type="GO" id="GO:0005886">
    <property type="term" value="C:plasma membrane"/>
    <property type="evidence" value="ECO:0007669"/>
    <property type="project" value="UniProtKB-SubCell"/>
</dbReference>
<dbReference type="Gene3D" id="3.40.50.300">
    <property type="entry name" value="P-loop containing nucleotide triphosphate hydrolases"/>
    <property type="match status" value="1"/>
</dbReference>
<dbReference type="EMBL" id="NOWT01000027">
    <property type="protein sequence ID" value="OYD81950.1"/>
    <property type="molecule type" value="Genomic_DNA"/>
</dbReference>
<evidence type="ECO:0000256" key="1">
    <source>
        <dbReference type="ARBA" id="ARBA00004651"/>
    </source>
</evidence>
<feature type="transmembrane region" description="Helical" evidence="8">
    <location>
        <begin position="113"/>
        <end position="130"/>
    </location>
</feature>
<dbReference type="AlphaFoldDB" id="A0A235H7X6"/>
<evidence type="ECO:0000256" key="6">
    <source>
        <dbReference type="ARBA" id="ARBA00022989"/>
    </source>
</evidence>
<dbReference type="InterPro" id="IPR003439">
    <property type="entry name" value="ABC_transporter-like_ATP-bd"/>
</dbReference>
<dbReference type="PANTHER" id="PTHR30482:SF20">
    <property type="entry name" value="HIGH-AFFINITY BRANCHED-CHAIN AMINO ACID TRANSPORT SYSTEM PERMEASE PROTEIN LIVM"/>
    <property type="match status" value="1"/>
</dbReference>
<dbReference type="CDD" id="cd03219">
    <property type="entry name" value="ABC_Mj1267_LivG_branched"/>
    <property type="match status" value="1"/>
</dbReference>
<dbReference type="InterPro" id="IPR003593">
    <property type="entry name" value="AAA+_ATPase"/>
</dbReference>
<keyword evidence="3 8" id="KW-0812">Transmembrane</keyword>
<dbReference type="SMART" id="SM00382">
    <property type="entry name" value="AAA"/>
    <property type="match status" value="1"/>
</dbReference>
<dbReference type="InterPro" id="IPR043428">
    <property type="entry name" value="LivM-like"/>
</dbReference>
<evidence type="ECO:0000256" key="2">
    <source>
        <dbReference type="ARBA" id="ARBA00022475"/>
    </source>
</evidence>
<dbReference type="SUPFAM" id="SSF52540">
    <property type="entry name" value="P-loop containing nucleoside triphosphate hydrolases"/>
    <property type="match status" value="1"/>
</dbReference>
<feature type="transmembrane region" description="Helical" evidence="8">
    <location>
        <begin position="217"/>
        <end position="240"/>
    </location>
</feature>
<reference evidence="10 11" key="1">
    <citation type="submission" date="2017-07" db="EMBL/GenBank/DDBJ databases">
        <title>Whole genome sequence of Azospirillum brasilense 2A1, a potential biofertilizer strain.</title>
        <authorList>
            <person name="Fontana C.A."/>
            <person name="Toffoli L.M."/>
            <person name="Salazar S.M."/>
            <person name="Puglisi E."/>
            <person name="Pedraza R."/>
            <person name="Bassi D."/>
            <person name="Cocconcelli P.S."/>
        </authorList>
    </citation>
    <scope>NUCLEOTIDE SEQUENCE [LARGE SCALE GENOMIC DNA]</scope>
    <source>
        <strain evidence="10 11">2A1</strain>
        <plasmid evidence="10">unnamed</plasmid>
    </source>
</reference>
<dbReference type="PROSITE" id="PS50893">
    <property type="entry name" value="ABC_TRANSPORTER_2"/>
    <property type="match status" value="1"/>
</dbReference>
<keyword evidence="7 8" id="KW-0472">Membrane</keyword>
<comment type="caution">
    <text evidence="10">The sequence shown here is derived from an EMBL/GenBank/DDBJ whole genome shotgun (WGS) entry which is preliminary data.</text>
</comment>
<feature type="transmembrane region" description="Helical" evidence="8">
    <location>
        <begin position="252"/>
        <end position="277"/>
    </location>
</feature>
<evidence type="ECO:0000256" key="5">
    <source>
        <dbReference type="ARBA" id="ARBA00022840"/>
    </source>
</evidence>
<evidence type="ECO:0000256" key="8">
    <source>
        <dbReference type="SAM" id="Phobius"/>
    </source>
</evidence>
<sequence>MRNILSFLTRTPVVAALLVALGVAAEFVSGSTVQIWSFLLINVLLAQSINLLTGVAGQISLGHAGFLGIGAYGSALLMKNLGLPLPLSLLAGAAMGGFGGWLLSFAAGRVREFYLAMMTLGFGMIFYEVVREWTSVTGGMMGLSGVPSPGLRTLTLFGWPIGPVAYFQITLAVVAGVVWLLRNFVTSPFGRAFFAIHVSEVAAGSIGVPRARTKRNAYMLSAALAGLAGGFYAHLVGYLGPETFGLHRSVEVLVMAVVGGLGTLTGPVLGAIVFTYLPEKLQIFAEYQFMVYGLILLLSFVLLPRGLAGLLLPRPRFAKDVAPLPAPPPAAPTAPGSGPLLNAEGVSISFLGLRALDNASVTLGAGEILGLVGPNGSGKSTLVNIISGIYRPNDGRVTFDGGVITGLPDHAVARRGVLRTFQDPRLVPAFTVRENVLLGGHRLYRQNPLAAALNSPGALREDAAMLGRADAIIAMAGLSHLADTPVRDLPYGDQRMTELSRVILADPRLVMLDEPAAGLSEVELERLGGLVRHLKERGVGVILIEHHMDFLNELVDRVVVLDSGRVIYQGGMAGMYRDPAVVAAYLGTETHPGEAIHA</sequence>
<feature type="transmembrane region" description="Helical" evidence="8">
    <location>
        <begin position="83"/>
        <end position="106"/>
    </location>
</feature>
<geneLocation type="plasmid" evidence="10">
    <name>unnamed</name>
</geneLocation>
<dbReference type="Proteomes" id="UP000215367">
    <property type="component" value="Unassembled WGS sequence"/>
</dbReference>
<dbReference type="GO" id="GO:0005524">
    <property type="term" value="F:ATP binding"/>
    <property type="evidence" value="ECO:0007669"/>
    <property type="project" value="UniProtKB-KW"/>
</dbReference>
<feature type="transmembrane region" description="Helical" evidence="8">
    <location>
        <begin position="289"/>
        <end position="312"/>
    </location>
</feature>
<evidence type="ECO:0000256" key="4">
    <source>
        <dbReference type="ARBA" id="ARBA00022741"/>
    </source>
</evidence>
<dbReference type="InterPro" id="IPR027417">
    <property type="entry name" value="P-loop_NTPase"/>
</dbReference>
<evidence type="ECO:0000313" key="10">
    <source>
        <dbReference type="EMBL" id="OYD81950.1"/>
    </source>
</evidence>